<dbReference type="Proteomes" id="UP000887565">
    <property type="component" value="Unplaced"/>
</dbReference>
<evidence type="ECO:0000313" key="2">
    <source>
        <dbReference type="WBParaSite" id="nRc.2.0.1.t13662-RA"/>
    </source>
</evidence>
<sequence>MVLSFCGRGDFVCPSSVLYRHRRWVSVLTKENVIDDVIIHVAMIPSLADPQLTMSLDNKLQYF</sequence>
<dbReference type="AlphaFoldDB" id="A0A915IJU6"/>
<organism evidence="1 2">
    <name type="scientific">Romanomermis culicivorax</name>
    <name type="common">Nematode worm</name>
    <dbReference type="NCBI Taxonomy" id="13658"/>
    <lineage>
        <taxon>Eukaryota</taxon>
        <taxon>Metazoa</taxon>
        <taxon>Ecdysozoa</taxon>
        <taxon>Nematoda</taxon>
        <taxon>Enoplea</taxon>
        <taxon>Dorylaimia</taxon>
        <taxon>Mermithida</taxon>
        <taxon>Mermithoidea</taxon>
        <taxon>Mermithidae</taxon>
        <taxon>Romanomermis</taxon>
    </lineage>
</organism>
<protein>
    <submittedName>
        <fullName evidence="2">Uncharacterized protein</fullName>
    </submittedName>
</protein>
<dbReference type="WBParaSite" id="nRc.2.0.1.t13662-RA">
    <property type="protein sequence ID" value="nRc.2.0.1.t13662-RA"/>
    <property type="gene ID" value="nRc.2.0.1.g13662"/>
</dbReference>
<name>A0A915IJU6_ROMCU</name>
<keyword evidence="1" id="KW-1185">Reference proteome</keyword>
<reference evidence="2" key="1">
    <citation type="submission" date="2022-11" db="UniProtKB">
        <authorList>
            <consortium name="WormBaseParasite"/>
        </authorList>
    </citation>
    <scope>IDENTIFICATION</scope>
</reference>
<proteinExistence type="predicted"/>
<evidence type="ECO:0000313" key="1">
    <source>
        <dbReference type="Proteomes" id="UP000887565"/>
    </source>
</evidence>
<accession>A0A915IJU6</accession>